<dbReference type="OrthoDB" id="1654420at2759"/>
<evidence type="ECO:0000256" key="7">
    <source>
        <dbReference type="ARBA" id="ARBA00022989"/>
    </source>
</evidence>
<evidence type="ECO:0000256" key="1">
    <source>
        <dbReference type="ARBA" id="ARBA00004141"/>
    </source>
</evidence>
<dbReference type="GO" id="GO:0015297">
    <property type="term" value="F:antiporter activity"/>
    <property type="evidence" value="ECO:0007669"/>
    <property type="project" value="UniProtKB-KW"/>
</dbReference>
<feature type="transmembrane region" description="Helical" evidence="10">
    <location>
        <begin position="12"/>
        <end position="31"/>
    </location>
</feature>
<dbReference type="InterPro" id="IPR006153">
    <property type="entry name" value="Cation/H_exchanger_TM"/>
</dbReference>
<evidence type="ECO:0000256" key="10">
    <source>
        <dbReference type="SAM" id="Phobius"/>
    </source>
</evidence>
<feature type="transmembrane region" description="Helical" evidence="10">
    <location>
        <begin position="412"/>
        <end position="433"/>
    </location>
</feature>
<sequence>MRSLVFGLGATQVLLTIGITALGTIVLAYILPQTWNISWRVALALGGVMAMSSTAIVIKLLSDRLELESEHGKRVVGILLFQDLAVVPLLVLIPALGSDGDNLGTSLLWATLKAAVLLTLLLTGGQKLMRWWLTLVAKRKSEELFILNILLITLGLSWLTEHAGMRLEWRIVMEHWALVLLFLLLSIALKLTLISLIAWMWRASAGVALRSGLYLAQAGEFGLVLLSLAGDNGLVPAELFNPILASMVISMLITPFMVMHSDRLVMKVIGTEWLRQSEQMLQIARKSLDTKEHVIICGYGRCGQNLARLLEGENIAYVALDTDPERVRKAAAAGHSVVYADAARKQALVAAGVQRASAVVVTYLDTQSAIKVVELWVVLCRYLKLPAILGYLVVGVIIGPGTLALVQNTQAVHYLAEFGVVFLMFVIGLEFSLPKLQAMRSLVFGLGAT</sequence>
<dbReference type="SUPFAM" id="SSF51735">
    <property type="entry name" value="NAD(P)-binding Rossmann-fold domains"/>
    <property type="match status" value="1"/>
</dbReference>
<evidence type="ECO:0000256" key="9">
    <source>
        <dbReference type="ARBA" id="ARBA00023136"/>
    </source>
</evidence>
<dbReference type="Gene3D" id="1.20.1530.20">
    <property type="match status" value="3"/>
</dbReference>
<feature type="domain" description="Cation/H+ exchanger transmembrane" evidence="11">
    <location>
        <begin position="13"/>
        <end position="165"/>
    </location>
</feature>
<evidence type="ECO:0000313" key="13">
    <source>
        <dbReference type="EMBL" id="CAD7254744.1"/>
    </source>
</evidence>
<feature type="transmembrane region" description="Helical" evidence="10">
    <location>
        <begin position="103"/>
        <end position="123"/>
    </location>
</feature>
<feature type="transmembrane region" description="Helical" evidence="10">
    <location>
        <begin position="388"/>
        <end position="406"/>
    </location>
</feature>
<dbReference type="GO" id="GO:0006813">
    <property type="term" value="P:potassium ion transport"/>
    <property type="evidence" value="ECO:0007669"/>
    <property type="project" value="UniProtKB-KW"/>
</dbReference>
<evidence type="ECO:0000256" key="3">
    <source>
        <dbReference type="ARBA" id="ARBA00022449"/>
    </source>
</evidence>
<evidence type="ECO:0000256" key="2">
    <source>
        <dbReference type="ARBA" id="ARBA00022448"/>
    </source>
</evidence>
<dbReference type="EMBL" id="LR911830">
    <property type="protein sequence ID" value="CAD7254744.1"/>
    <property type="molecule type" value="Genomic_DNA"/>
</dbReference>
<dbReference type="Proteomes" id="UP000677054">
    <property type="component" value="Unassembled WGS sequence"/>
</dbReference>
<dbReference type="InterPro" id="IPR003148">
    <property type="entry name" value="RCK_N"/>
</dbReference>
<evidence type="ECO:0000256" key="5">
    <source>
        <dbReference type="ARBA" id="ARBA00022692"/>
    </source>
</evidence>
<keyword evidence="14" id="KW-1185">Reference proteome</keyword>
<accession>A0A7R9FTY6</accession>
<feature type="transmembrane region" description="Helical" evidence="10">
    <location>
        <begin position="242"/>
        <end position="259"/>
    </location>
</feature>
<dbReference type="InterPro" id="IPR036291">
    <property type="entry name" value="NAD(P)-bd_dom_sf"/>
</dbReference>
<feature type="transmembrane region" description="Helical" evidence="10">
    <location>
        <begin position="176"/>
        <end position="201"/>
    </location>
</feature>
<keyword evidence="2" id="KW-0813">Transport</keyword>
<keyword evidence="9 10" id="KW-0472">Membrane</keyword>
<dbReference type="GO" id="GO:0005886">
    <property type="term" value="C:plasma membrane"/>
    <property type="evidence" value="ECO:0007669"/>
    <property type="project" value="TreeGrafter"/>
</dbReference>
<dbReference type="EMBL" id="CAJPEV010012312">
    <property type="protein sequence ID" value="CAG0906445.1"/>
    <property type="molecule type" value="Genomic_DNA"/>
</dbReference>
<evidence type="ECO:0000313" key="14">
    <source>
        <dbReference type="Proteomes" id="UP000677054"/>
    </source>
</evidence>
<evidence type="ECO:0000259" key="12">
    <source>
        <dbReference type="Pfam" id="PF02254"/>
    </source>
</evidence>
<feature type="domain" description="RCK N-terminal" evidence="12">
    <location>
        <begin position="294"/>
        <end position="375"/>
    </location>
</feature>
<dbReference type="PANTHER" id="PTHR46157:SF4">
    <property type="entry name" value="K(+) EFFLUX ANTIPORTER 3, CHLOROPLASTIC"/>
    <property type="match status" value="1"/>
</dbReference>
<keyword evidence="7 10" id="KW-1133">Transmembrane helix</keyword>
<feature type="domain" description="Cation/H+ exchanger transmembrane" evidence="11">
    <location>
        <begin position="378"/>
        <end position="441"/>
    </location>
</feature>
<comment type="subcellular location">
    <subcellularLocation>
        <location evidence="1">Membrane</location>
        <topology evidence="1">Multi-pass membrane protein</topology>
    </subcellularLocation>
</comment>
<evidence type="ECO:0000256" key="4">
    <source>
        <dbReference type="ARBA" id="ARBA00022538"/>
    </source>
</evidence>
<dbReference type="Pfam" id="PF02254">
    <property type="entry name" value="TrkA_N"/>
    <property type="match status" value="1"/>
</dbReference>
<dbReference type="PANTHER" id="PTHR46157">
    <property type="entry name" value="K(+) EFFLUX ANTIPORTER 3, CHLOROPLASTIC"/>
    <property type="match status" value="1"/>
</dbReference>
<keyword evidence="4" id="KW-0633">Potassium transport</keyword>
<feature type="transmembrane region" description="Helical" evidence="10">
    <location>
        <begin position="144"/>
        <end position="164"/>
    </location>
</feature>
<dbReference type="AlphaFoldDB" id="A0A7R9FTY6"/>
<protein>
    <recommendedName>
        <fullName evidence="15">Potassium transporter</fullName>
    </recommendedName>
</protein>
<feature type="transmembrane region" description="Helical" evidence="10">
    <location>
        <begin position="213"/>
        <end position="230"/>
    </location>
</feature>
<evidence type="ECO:0000259" key="11">
    <source>
        <dbReference type="Pfam" id="PF00999"/>
    </source>
</evidence>
<proteinExistence type="predicted"/>
<name>A0A7R9FTY6_9CRUS</name>
<reference evidence="13" key="1">
    <citation type="submission" date="2020-11" db="EMBL/GenBank/DDBJ databases">
        <authorList>
            <person name="Tran Van P."/>
        </authorList>
    </citation>
    <scope>NUCLEOTIDE SEQUENCE</scope>
</reference>
<feature type="transmembrane region" description="Helical" evidence="10">
    <location>
        <begin position="74"/>
        <end position="97"/>
    </location>
</feature>
<evidence type="ECO:0000256" key="6">
    <source>
        <dbReference type="ARBA" id="ARBA00022958"/>
    </source>
</evidence>
<dbReference type="InterPro" id="IPR038770">
    <property type="entry name" value="Na+/solute_symporter_sf"/>
</dbReference>
<keyword evidence="5 10" id="KW-0812">Transmembrane</keyword>
<keyword evidence="8" id="KW-0406">Ion transport</keyword>
<feature type="non-terminal residue" evidence="13">
    <location>
        <position position="1"/>
    </location>
</feature>
<dbReference type="Gene3D" id="3.40.50.720">
    <property type="entry name" value="NAD(P)-binding Rossmann-like Domain"/>
    <property type="match status" value="1"/>
</dbReference>
<feature type="transmembrane region" description="Helical" evidence="10">
    <location>
        <begin position="37"/>
        <end position="62"/>
    </location>
</feature>
<evidence type="ECO:0000256" key="8">
    <source>
        <dbReference type="ARBA" id="ARBA00023065"/>
    </source>
</evidence>
<gene>
    <name evidence="13" type="ORF">DSTB1V02_LOCUS14490</name>
</gene>
<organism evidence="13">
    <name type="scientific">Darwinula stevensoni</name>
    <dbReference type="NCBI Taxonomy" id="69355"/>
    <lineage>
        <taxon>Eukaryota</taxon>
        <taxon>Metazoa</taxon>
        <taxon>Ecdysozoa</taxon>
        <taxon>Arthropoda</taxon>
        <taxon>Crustacea</taxon>
        <taxon>Oligostraca</taxon>
        <taxon>Ostracoda</taxon>
        <taxon>Podocopa</taxon>
        <taxon>Podocopida</taxon>
        <taxon>Darwinulocopina</taxon>
        <taxon>Darwinuloidea</taxon>
        <taxon>Darwinulidae</taxon>
        <taxon>Darwinula</taxon>
    </lineage>
</organism>
<dbReference type="Pfam" id="PF00999">
    <property type="entry name" value="Na_H_Exchanger"/>
    <property type="match status" value="2"/>
</dbReference>
<keyword evidence="3" id="KW-0050">Antiport</keyword>
<evidence type="ECO:0008006" key="15">
    <source>
        <dbReference type="Google" id="ProtNLM"/>
    </source>
</evidence>
<dbReference type="GO" id="GO:1902600">
    <property type="term" value="P:proton transmembrane transport"/>
    <property type="evidence" value="ECO:0007669"/>
    <property type="project" value="InterPro"/>
</dbReference>
<keyword evidence="6" id="KW-0630">Potassium</keyword>